<protein>
    <submittedName>
        <fullName evidence="1">Uncharacterized protein</fullName>
    </submittedName>
</protein>
<evidence type="ECO:0000313" key="2">
    <source>
        <dbReference type="Proteomes" id="UP000030988"/>
    </source>
</evidence>
<keyword evidence="2" id="KW-1185">Reference proteome</keyword>
<name>A0A0B2BUH2_9SPHN</name>
<dbReference type="EMBL" id="JTDN01000001">
    <property type="protein sequence ID" value="KHL25218.1"/>
    <property type="molecule type" value="Genomic_DNA"/>
</dbReference>
<sequence>MDSPIISRRGVCVYLILAVSQAGCTPSGALQVTPIDAEANGYLMSDELDPGLYDTRSRRQYYTLANLDAAPAAATQRRLDDFVRRHYTRDAVAGIDGLSVLFYNRTVFADYAAEIHEAARSDAGFMPGYRASLAAQIRLERLPGAADRWSRSRMQYVGEQPRFRSADIVTSDMVFSG</sequence>
<dbReference type="Proteomes" id="UP000030988">
    <property type="component" value="Unassembled WGS sequence"/>
</dbReference>
<evidence type="ECO:0000313" key="1">
    <source>
        <dbReference type="EMBL" id="KHL25218.1"/>
    </source>
</evidence>
<dbReference type="RefSeq" id="WP_039093472.1">
    <property type="nucleotide sequence ID" value="NZ_JTDN01000001.1"/>
</dbReference>
<comment type="caution">
    <text evidence="1">The sequence shown here is derived from an EMBL/GenBank/DDBJ whole genome shotgun (WGS) entry which is preliminary data.</text>
</comment>
<proteinExistence type="predicted"/>
<dbReference type="AlphaFoldDB" id="A0A0B2BUH2"/>
<gene>
    <name evidence="1" type="ORF">PK98_00095</name>
</gene>
<organism evidence="1 2">
    <name type="scientific">Croceibacterium mercuriale</name>
    <dbReference type="NCBI Taxonomy" id="1572751"/>
    <lineage>
        <taxon>Bacteria</taxon>
        <taxon>Pseudomonadati</taxon>
        <taxon>Pseudomonadota</taxon>
        <taxon>Alphaproteobacteria</taxon>
        <taxon>Sphingomonadales</taxon>
        <taxon>Erythrobacteraceae</taxon>
        <taxon>Croceibacterium</taxon>
    </lineage>
</organism>
<reference evidence="1 2" key="1">
    <citation type="submission" date="2014-11" db="EMBL/GenBank/DDBJ databases">
        <title>Draft genome sequence of Kirrobacter mercurialis.</title>
        <authorList>
            <person name="Coil D.A."/>
            <person name="Eisen J.A."/>
        </authorList>
    </citation>
    <scope>NUCLEOTIDE SEQUENCE [LARGE SCALE GENOMIC DNA]</scope>
    <source>
        <strain evidence="1 2">Coronado</strain>
    </source>
</reference>
<accession>A0A0B2BUH2</accession>